<keyword evidence="3" id="KW-1185">Reference proteome</keyword>
<dbReference type="STRING" id="83449.BON30_40830"/>
<dbReference type="InterPro" id="IPR052354">
    <property type="entry name" value="Cell_Wall_Dynamics_Protein"/>
</dbReference>
<dbReference type="GO" id="GO:0006032">
    <property type="term" value="P:chitin catabolic process"/>
    <property type="evidence" value="ECO:0007669"/>
    <property type="project" value="InterPro"/>
</dbReference>
<dbReference type="OrthoDB" id="3809801at2"/>
<dbReference type="Gene3D" id="1.10.530.10">
    <property type="match status" value="1"/>
</dbReference>
<sequence>MTHLPTARAKLCLPHLNRAMQEAAITTRKRRAAFLAQLAHESVELVHFEELASGDDYEGRKDLGNIHKGDGRRYKGRGPIQLTGRNNYRAAGKALHIDLENHPKRAAAVDVGFRTAGWFWTSRKLNHYADLGNFREITRRINGGYNGLAHRQMYYRRALKVLA</sequence>
<feature type="domain" description="Glycoside hydrolase family 19 catalytic" evidence="1">
    <location>
        <begin position="32"/>
        <end position="124"/>
    </location>
</feature>
<dbReference type="InterPro" id="IPR000726">
    <property type="entry name" value="Glyco_hydro_19_cat"/>
</dbReference>
<dbReference type="Proteomes" id="UP000182229">
    <property type="component" value="Unassembled WGS sequence"/>
</dbReference>
<protein>
    <recommendedName>
        <fullName evidence="1">Glycoside hydrolase family 19 catalytic domain-containing protein</fullName>
    </recommendedName>
</protein>
<evidence type="ECO:0000313" key="3">
    <source>
        <dbReference type="Proteomes" id="UP000182229"/>
    </source>
</evidence>
<comment type="caution">
    <text evidence="2">The sequence shown here is derived from an EMBL/GenBank/DDBJ whole genome shotgun (WGS) entry which is preliminary data.</text>
</comment>
<dbReference type="GO" id="GO:0004568">
    <property type="term" value="F:chitinase activity"/>
    <property type="evidence" value="ECO:0007669"/>
    <property type="project" value="InterPro"/>
</dbReference>
<dbReference type="EMBL" id="MPIN01000016">
    <property type="protein sequence ID" value="OJH35072.1"/>
    <property type="molecule type" value="Genomic_DNA"/>
</dbReference>
<accession>A0A1L9AYI9</accession>
<reference evidence="2 3" key="2">
    <citation type="submission" date="2016-12" db="EMBL/GenBank/DDBJ databases">
        <title>Draft Genome Sequence of Cystobacter ferrugineus Strain Cbfe23.</title>
        <authorList>
            <person name="Akbar S."/>
            <person name="Dowd S.E."/>
            <person name="Stevens D.C."/>
        </authorList>
    </citation>
    <scope>NUCLEOTIDE SEQUENCE [LARGE SCALE GENOMIC DNA]</scope>
    <source>
        <strain evidence="2 3">Cbfe23</strain>
    </source>
</reference>
<name>A0A1L9AYI9_9BACT</name>
<dbReference type="SUPFAM" id="SSF53955">
    <property type="entry name" value="Lysozyme-like"/>
    <property type="match status" value="1"/>
</dbReference>
<dbReference type="GO" id="GO:0016998">
    <property type="term" value="P:cell wall macromolecule catabolic process"/>
    <property type="evidence" value="ECO:0007669"/>
    <property type="project" value="InterPro"/>
</dbReference>
<gene>
    <name evidence="2" type="ORF">BON30_40830</name>
</gene>
<evidence type="ECO:0000259" key="1">
    <source>
        <dbReference type="Pfam" id="PF00182"/>
    </source>
</evidence>
<dbReference type="PANTHER" id="PTHR34408:SF1">
    <property type="entry name" value="GLYCOSYL HYDROLASE FAMILY 19 DOMAIN-CONTAINING PROTEIN HI_1415"/>
    <property type="match status" value="1"/>
</dbReference>
<dbReference type="InterPro" id="IPR023346">
    <property type="entry name" value="Lysozyme-like_dom_sf"/>
</dbReference>
<organism evidence="2 3">
    <name type="scientific">Cystobacter ferrugineus</name>
    <dbReference type="NCBI Taxonomy" id="83449"/>
    <lineage>
        <taxon>Bacteria</taxon>
        <taxon>Pseudomonadati</taxon>
        <taxon>Myxococcota</taxon>
        <taxon>Myxococcia</taxon>
        <taxon>Myxococcales</taxon>
        <taxon>Cystobacterineae</taxon>
        <taxon>Archangiaceae</taxon>
        <taxon>Cystobacter</taxon>
    </lineage>
</organism>
<proteinExistence type="predicted"/>
<dbReference type="CDD" id="cd00325">
    <property type="entry name" value="chitinase_GH19"/>
    <property type="match status" value="1"/>
</dbReference>
<dbReference type="AlphaFoldDB" id="A0A1L9AYI9"/>
<dbReference type="PANTHER" id="PTHR34408">
    <property type="entry name" value="FAMILY PROTEIN, PUTATIVE-RELATED"/>
    <property type="match status" value="1"/>
</dbReference>
<reference evidence="3" key="1">
    <citation type="submission" date="2016-11" db="EMBL/GenBank/DDBJ databases">
        <authorList>
            <person name="Shukria A."/>
            <person name="Stevens D.C."/>
        </authorList>
    </citation>
    <scope>NUCLEOTIDE SEQUENCE [LARGE SCALE GENOMIC DNA]</scope>
    <source>
        <strain evidence="3">Cbfe23</strain>
    </source>
</reference>
<dbReference type="Pfam" id="PF00182">
    <property type="entry name" value="Glyco_hydro_19"/>
    <property type="match status" value="1"/>
</dbReference>
<evidence type="ECO:0000313" key="2">
    <source>
        <dbReference type="EMBL" id="OJH35072.1"/>
    </source>
</evidence>